<evidence type="ECO:0000256" key="1">
    <source>
        <dbReference type="SAM" id="Coils"/>
    </source>
</evidence>
<evidence type="ECO:0000313" key="4">
    <source>
        <dbReference type="EMBL" id="SDT98444.1"/>
    </source>
</evidence>
<gene>
    <name evidence="4" type="ORF">SAMN05216296_1068</name>
</gene>
<dbReference type="EMBL" id="LT629785">
    <property type="protein sequence ID" value="SDT98444.1"/>
    <property type="molecule type" value="Genomic_DNA"/>
</dbReference>
<accession>A0A1H2ETN7</accession>
<evidence type="ECO:0000313" key="5">
    <source>
        <dbReference type="Proteomes" id="UP000243232"/>
    </source>
</evidence>
<dbReference type="RefSeq" id="WP_090193432.1">
    <property type="nucleotide sequence ID" value="NZ_LT629785.1"/>
</dbReference>
<dbReference type="NCBIfam" id="TIGR03504">
    <property type="entry name" value="FimV_Cterm"/>
    <property type="match status" value="1"/>
</dbReference>
<proteinExistence type="predicted"/>
<feature type="compositionally biased region" description="Low complexity" evidence="2">
    <location>
        <begin position="233"/>
        <end position="245"/>
    </location>
</feature>
<dbReference type="OrthoDB" id="5298707at2"/>
<feature type="coiled-coil region" evidence="1">
    <location>
        <begin position="266"/>
        <end position="318"/>
    </location>
</feature>
<dbReference type="AlphaFoldDB" id="A0A1H2ETN7"/>
<dbReference type="Gene3D" id="3.10.350.10">
    <property type="entry name" value="LysM domain"/>
    <property type="match status" value="1"/>
</dbReference>
<dbReference type="Proteomes" id="UP000243232">
    <property type="component" value="Chromosome I"/>
</dbReference>
<sequence>MARVRKLILSIASGSVLYSGMVPAIGLGEITINSGLNQPLEAEIELLEVGDLSESEMRIALAPADVFQRAGVDRTSFLDDLRFTALLRGNKSVIRVVSRKPVREPYLNFVVEVARPSGRLLREYTLLIDPPESLANRPQAAGFQRNSEPAAPSMVLPQVAATPQASQGNTYQVVSGDSLWKIARRLQSAGSQVSLPDLMADIHALNPQAFVGGNIDRLVSGATLLLPDRANPAPSAPLASAQPASQTEPLAPSTEQLSAAVAPEEVARVQQQLDEVQAAQDQQNLQLQQQMSELQNQLATLREQVSSKDQQVAALQSQLQQQAKPAPAAVSETVMVSANTGGAPSGWFSGWLFGLGSGGLLAAIIGGVFWWRRRSQPEPEPERVFSEYQRLQPSLGLPPVRSRVMEQPEPLAEPAAEPVAAVPPKPLEKQSAVVAEPDALDGANIYIAYGRLDEAREVLERSLEQEPGRNEIRLRLLELLARMGDSAAFERHERLLIANANASDRALLERIKIAHPNFAEDQEGADDPLAEAVLHLDGAVAPEAGRNQLEDAPLNLDNLELDEDWGLTSPFDPSTPEKPELVEEPISGKLELPEVTDIPAEAGAQVFSPFANFHIKSKPADELLHGGSLEAGVPEKQNSARDLDHLAGDPQSISRLNMALAYIDQGDLQSACNILNQLISEGDDKQKKQAREILSRIA</sequence>
<dbReference type="Pfam" id="PF25800">
    <property type="entry name" value="FimV_N"/>
    <property type="match status" value="1"/>
</dbReference>
<dbReference type="InterPro" id="IPR038440">
    <property type="entry name" value="FimV_C_sf"/>
</dbReference>
<dbReference type="InterPro" id="IPR020011">
    <property type="entry name" value="FimV_C"/>
</dbReference>
<evidence type="ECO:0000259" key="3">
    <source>
        <dbReference type="PROSITE" id="PS51782"/>
    </source>
</evidence>
<dbReference type="STRING" id="364197.SAMN05216296_1068"/>
<dbReference type="Gene3D" id="1.25.40.10">
    <property type="entry name" value="Tetratricopeptide repeat domain"/>
    <property type="match status" value="1"/>
</dbReference>
<organism evidence="4 5">
    <name type="scientific">Pseudomonas pohangensis</name>
    <dbReference type="NCBI Taxonomy" id="364197"/>
    <lineage>
        <taxon>Bacteria</taxon>
        <taxon>Pseudomonadati</taxon>
        <taxon>Pseudomonadota</taxon>
        <taxon>Gammaproteobacteria</taxon>
        <taxon>Pseudomonadales</taxon>
        <taxon>Pseudomonadaceae</taxon>
        <taxon>Pseudomonas</taxon>
    </lineage>
</organism>
<dbReference type="Gene3D" id="1.20.58.2200">
    <property type="match status" value="1"/>
</dbReference>
<dbReference type="CDD" id="cd00118">
    <property type="entry name" value="LysM"/>
    <property type="match status" value="1"/>
</dbReference>
<feature type="region of interest" description="Disordered" evidence="2">
    <location>
        <begin position="233"/>
        <end position="257"/>
    </location>
</feature>
<dbReference type="Pfam" id="PF13428">
    <property type="entry name" value="TPR_14"/>
    <property type="match status" value="1"/>
</dbReference>
<dbReference type="InterPro" id="IPR057840">
    <property type="entry name" value="FimV_N"/>
</dbReference>
<dbReference type="InterPro" id="IPR011990">
    <property type="entry name" value="TPR-like_helical_dom_sf"/>
</dbReference>
<dbReference type="PROSITE" id="PS51782">
    <property type="entry name" value="LYSM"/>
    <property type="match status" value="1"/>
</dbReference>
<keyword evidence="5" id="KW-1185">Reference proteome</keyword>
<reference evidence="5" key="1">
    <citation type="submission" date="2016-10" db="EMBL/GenBank/DDBJ databases">
        <authorList>
            <person name="Varghese N."/>
            <person name="Submissions S."/>
        </authorList>
    </citation>
    <scope>NUCLEOTIDE SEQUENCE [LARGE SCALE GENOMIC DNA]</scope>
    <source>
        <strain evidence="5">DSM 17875</strain>
    </source>
</reference>
<dbReference type="NCBIfam" id="TIGR03505">
    <property type="entry name" value="FimV_core"/>
    <property type="match status" value="1"/>
</dbReference>
<evidence type="ECO:0000256" key="2">
    <source>
        <dbReference type="SAM" id="MobiDB-lite"/>
    </source>
</evidence>
<dbReference type="SUPFAM" id="SSF48452">
    <property type="entry name" value="TPR-like"/>
    <property type="match status" value="1"/>
</dbReference>
<feature type="domain" description="LysM" evidence="3">
    <location>
        <begin position="169"/>
        <end position="226"/>
    </location>
</feature>
<dbReference type="InterPro" id="IPR036779">
    <property type="entry name" value="LysM_dom_sf"/>
</dbReference>
<dbReference type="InterPro" id="IPR020012">
    <property type="entry name" value="LysM_FimV"/>
</dbReference>
<keyword evidence="1" id="KW-0175">Coiled coil</keyword>
<name>A0A1H2ETN7_9PSED</name>
<protein>
    <submittedName>
        <fullName evidence="4">Pilus assembly protein FimV</fullName>
    </submittedName>
</protein>
<dbReference type="InterPro" id="IPR018392">
    <property type="entry name" value="LysM"/>
</dbReference>